<dbReference type="Pfam" id="PF00856">
    <property type="entry name" value="SET"/>
    <property type="match status" value="1"/>
</dbReference>
<name>A0A146KDR4_9EUKA</name>
<dbReference type="Gene3D" id="1.10.220.160">
    <property type="match status" value="1"/>
</dbReference>
<evidence type="ECO:0000259" key="1">
    <source>
        <dbReference type="Pfam" id="PF00856"/>
    </source>
</evidence>
<evidence type="ECO:0000313" key="2">
    <source>
        <dbReference type="EMBL" id="JAP93459.1"/>
    </source>
</evidence>
<dbReference type="InterPro" id="IPR050869">
    <property type="entry name" value="H3K4_H4K5_MeTrfase"/>
</dbReference>
<protein>
    <recommendedName>
        <fullName evidence="1">SET domain-containing protein</fullName>
    </recommendedName>
</protein>
<dbReference type="InterPro" id="IPR046341">
    <property type="entry name" value="SET_dom_sf"/>
</dbReference>
<dbReference type="PANTHER" id="PTHR12197:SF251">
    <property type="entry name" value="EG:BACR7C10.4 PROTEIN"/>
    <property type="match status" value="1"/>
</dbReference>
<accession>A0A146KDR4</accession>
<gene>
    <name evidence="2" type="ORF">TPC1_14256</name>
</gene>
<dbReference type="Gene3D" id="6.10.140.2220">
    <property type="match status" value="1"/>
</dbReference>
<proteinExistence type="predicted"/>
<dbReference type="PANTHER" id="PTHR12197">
    <property type="entry name" value="HISTONE-LYSINE N-METHYLTRANSFERASE SMYD"/>
    <property type="match status" value="1"/>
</dbReference>
<dbReference type="Gene3D" id="2.170.270.10">
    <property type="entry name" value="SET domain"/>
    <property type="match status" value="1"/>
</dbReference>
<feature type="non-terminal residue" evidence="2">
    <location>
        <position position="1"/>
    </location>
</feature>
<dbReference type="GO" id="GO:0005634">
    <property type="term" value="C:nucleus"/>
    <property type="evidence" value="ECO:0007669"/>
    <property type="project" value="TreeGrafter"/>
</dbReference>
<reference evidence="2" key="1">
    <citation type="submission" date="2015-07" db="EMBL/GenBank/DDBJ databases">
        <title>Adaptation to a free-living lifestyle via gene acquisitions in the diplomonad Trepomonas sp. PC1.</title>
        <authorList>
            <person name="Xu F."/>
            <person name="Jerlstrom-Hultqvist J."/>
            <person name="Kolisko M."/>
            <person name="Simpson A.G.B."/>
            <person name="Roger A.J."/>
            <person name="Svard S.G."/>
            <person name="Andersson J.O."/>
        </authorList>
    </citation>
    <scope>NUCLEOTIDE SEQUENCE</scope>
    <source>
        <strain evidence="2">PC1</strain>
    </source>
</reference>
<dbReference type="SUPFAM" id="SSF82199">
    <property type="entry name" value="SET domain"/>
    <property type="match status" value="1"/>
</dbReference>
<feature type="non-terminal residue" evidence="2">
    <location>
        <position position="301"/>
    </location>
</feature>
<organism evidence="2">
    <name type="scientific">Trepomonas sp. PC1</name>
    <dbReference type="NCBI Taxonomy" id="1076344"/>
    <lineage>
        <taxon>Eukaryota</taxon>
        <taxon>Metamonada</taxon>
        <taxon>Diplomonadida</taxon>
        <taxon>Hexamitidae</taxon>
        <taxon>Hexamitinae</taxon>
        <taxon>Trepomonas</taxon>
    </lineage>
</organism>
<feature type="domain" description="SET" evidence="1">
    <location>
        <begin position="120"/>
        <end position="271"/>
    </location>
</feature>
<dbReference type="AlphaFoldDB" id="A0A146KDR4"/>
<dbReference type="InterPro" id="IPR001214">
    <property type="entry name" value="SET_dom"/>
</dbReference>
<sequence length="301" mass="35326">QIIKINEMLLDQSLYAGHSQYKQDLIGLYQANSILPQEVPIKEEKPMFVWSLEQHDQCHNCFANLNKPVKCRVEMCQHYFCSEKCEEENFNKYGFVHWSTPKQKFIDLQAISTPFLDGIAVYKAYAFLLSRYFSELIAHQDEKLALLNALKPFALLRQKPSNFSLEKCQQLTETLEEIINPRAAFKSLYPDYFCEAKFPALKNIFQKEFCKFIVDVMQFSSVRIGQNQFGLFQTLSLINHRCDANISYIYQNGQLSIQRLRAIKPQEELTMKKVEGEDYNKRLKEMQLRGWECECDSCLTR</sequence>
<dbReference type="EMBL" id="GDID01003147">
    <property type="protein sequence ID" value="JAP93459.1"/>
    <property type="molecule type" value="Transcribed_RNA"/>
</dbReference>